<dbReference type="RefSeq" id="WP_087463944.1">
    <property type="nucleotide sequence ID" value="NZ_CP021425.1"/>
</dbReference>
<dbReference type="KEGG" id="ome:OLMES_5270"/>
<accession>A0A1Y0IIJ2</accession>
<dbReference type="AlphaFoldDB" id="A0A1Y0IIJ2"/>
<protein>
    <submittedName>
        <fullName evidence="1">Uncharacterized protein</fullName>
    </submittedName>
</protein>
<dbReference type="OrthoDB" id="6205825at2"/>
<sequence length="73" mass="8617">MKWEIEKIIDVANELQNRGSRGASTGEQIAAAFVLDRMEFLPAGYTVIEAWERLDSWQRYIKIFQHYFHLIQS</sequence>
<name>A0A1Y0IIJ2_9GAMM</name>
<evidence type="ECO:0000313" key="1">
    <source>
        <dbReference type="EMBL" id="ARU59253.1"/>
    </source>
</evidence>
<dbReference type="Proteomes" id="UP000196027">
    <property type="component" value="Chromosome"/>
</dbReference>
<dbReference type="EMBL" id="CP021425">
    <property type="protein sequence ID" value="ARU59253.1"/>
    <property type="molecule type" value="Genomic_DNA"/>
</dbReference>
<evidence type="ECO:0000313" key="2">
    <source>
        <dbReference type="Proteomes" id="UP000196027"/>
    </source>
</evidence>
<organism evidence="1 2">
    <name type="scientific">Oleiphilus messinensis</name>
    <dbReference type="NCBI Taxonomy" id="141451"/>
    <lineage>
        <taxon>Bacteria</taxon>
        <taxon>Pseudomonadati</taxon>
        <taxon>Pseudomonadota</taxon>
        <taxon>Gammaproteobacteria</taxon>
        <taxon>Oceanospirillales</taxon>
        <taxon>Oleiphilaceae</taxon>
        <taxon>Oleiphilus</taxon>
    </lineage>
</organism>
<gene>
    <name evidence="1" type="ORF">OLMES_5270</name>
</gene>
<proteinExistence type="predicted"/>
<reference evidence="1 2" key="1">
    <citation type="submission" date="2017-05" db="EMBL/GenBank/DDBJ databases">
        <title>Genomic insights into alkan degradation activity of Oleiphilus messinensis.</title>
        <authorList>
            <person name="Kozyavkin S.A."/>
            <person name="Slesarev A.I."/>
            <person name="Golyshin P.N."/>
            <person name="Korzhenkov A."/>
            <person name="Golyshina O.N."/>
            <person name="Toshchakov S.V."/>
        </authorList>
    </citation>
    <scope>NUCLEOTIDE SEQUENCE [LARGE SCALE GENOMIC DNA]</scope>
    <source>
        <strain evidence="1 2">ME102</strain>
    </source>
</reference>
<keyword evidence="2" id="KW-1185">Reference proteome</keyword>